<evidence type="ECO:0000256" key="3">
    <source>
        <dbReference type="ARBA" id="ARBA00022763"/>
    </source>
</evidence>
<evidence type="ECO:0000256" key="1">
    <source>
        <dbReference type="ARBA" id="ARBA00008136"/>
    </source>
</evidence>
<evidence type="ECO:0000256" key="5">
    <source>
        <dbReference type="ARBA" id="ARBA00023124"/>
    </source>
</evidence>
<dbReference type="GO" id="GO:0008233">
    <property type="term" value="F:peptidase activity"/>
    <property type="evidence" value="ECO:0007669"/>
    <property type="project" value="UniProtKB-KW"/>
</dbReference>
<evidence type="ECO:0000313" key="8">
    <source>
        <dbReference type="EMBL" id="KAG2225585.1"/>
    </source>
</evidence>
<dbReference type="GO" id="GO:0016829">
    <property type="term" value="F:lyase activity"/>
    <property type="evidence" value="ECO:0007669"/>
    <property type="project" value="UniProtKB-KW"/>
</dbReference>
<dbReference type="GO" id="GO:0006508">
    <property type="term" value="P:proteolysis"/>
    <property type="evidence" value="ECO:0007669"/>
    <property type="project" value="UniProtKB-KW"/>
</dbReference>
<evidence type="ECO:0000256" key="6">
    <source>
        <dbReference type="ARBA" id="ARBA00023125"/>
    </source>
</evidence>
<evidence type="ECO:0000256" key="4">
    <source>
        <dbReference type="ARBA" id="ARBA00022801"/>
    </source>
</evidence>
<proteinExistence type="inferred from homology"/>
<organism evidence="8 9">
    <name type="scientific">Circinella minor</name>
    <dbReference type="NCBI Taxonomy" id="1195481"/>
    <lineage>
        <taxon>Eukaryota</taxon>
        <taxon>Fungi</taxon>
        <taxon>Fungi incertae sedis</taxon>
        <taxon>Mucoromycota</taxon>
        <taxon>Mucoromycotina</taxon>
        <taxon>Mucoromycetes</taxon>
        <taxon>Mucorales</taxon>
        <taxon>Lichtheimiaceae</taxon>
        <taxon>Circinella</taxon>
    </lineage>
</organism>
<dbReference type="GO" id="GO:0106300">
    <property type="term" value="P:protein-DNA covalent cross-linking repair"/>
    <property type="evidence" value="ECO:0007669"/>
    <property type="project" value="InterPro"/>
</dbReference>
<keyword evidence="7" id="KW-0456">Lyase</keyword>
<comment type="caution">
    <text evidence="8">The sequence shown here is derived from an EMBL/GenBank/DDBJ whole genome shotgun (WGS) entry which is preliminary data.</text>
</comment>
<evidence type="ECO:0000256" key="2">
    <source>
        <dbReference type="ARBA" id="ARBA00022670"/>
    </source>
</evidence>
<sequence>MCGRFACSLCPNIIKDKVKESNINITNEWVNEDLFSPSFNVGPRKYIPVIRKTINNEVIMQSMQWGFIPSWTKDYPDRQPINARSDTLIGSSLFDQSKNKGRCIIVAEGFYEWKVLKSGKKIPYYTKRKDGKLMFFAGLYALSHIDDKERYTCTIVTTDASSFFEFLHDRMPVILENSSSDVNSWISNESWSKDQVKIMHPFTGELDCYQVTDAVGSTRNNSPDFIIPVDQLKGSISNFFKKETKPWIMESKGIKRERMDSSIINLKDKKKQKITSFFNKQ</sequence>
<dbReference type="Gene3D" id="3.90.1680.10">
    <property type="entry name" value="SOS response associated peptidase-like"/>
    <property type="match status" value="1"/>
</dbReference>
<keyword evidence="9" id="KW-1185">Reference proteome</keyword>
<dbReference type="GO" id="GO:0003697">
    <property type="term" value="F:single-stranded DNA binding"/>
    <property type="evidence" value="ECO:0007669"/>
    <property type="project" value="InterPro"/>
</dbReference>
<accession>A0A8H7SBF9</accession>
<keyword evidence="2" id="KW-0645">Protease</keyword>
<keyword evidence="6" id="KW-0238">DNA-binding</keyword>
<dbReference type="SUPFAM" id="SSF143081">
    <property type="entry name" value="BB1717-like"/>
    <property type="match status" value="1"/>
</dbReference>
<dbReference type="PANTHER" id="PTHR13604:SF0">
    <property type="entry name" value="ABASIC SITE PROCESSING PROTEIN HMCES"/>
    <property type="match status" value="1"/>
</dbReference>
<dbReference type="PANTHER" id="PTHR13604">
    <property type="entry name" value="DC12-RELATED"/>
    <property type="match status" value="1"/>
</dbReference>
<keyword evidence="3" id="KW-0227">DNA damage</keyword>
<reference evidence="8 9" key="1">
    <citation type="submission" date="2020-12" db="EMBL/GenBank/DDBJ databases">
        <title>Metabolic potential, ecology and presence of endohyphal bacteria is reflected in genomic diversity of Mucoromycotina.</title>
        <authorList>
            <person name="Muszewska A."/>
            <person name="Okrasinska A."/>
            <person name="Steczkiewicz K."/>
            <person name="Drgas O."/>
            <person name="Orlowska M."/>
            <person name="Perlinska-Lenart U."/>
            <person name="Aleksandrzak-Piekarczyk T."/>
            <person name="Szatraj K."/>
            <person name="Zielenkiewicz U."/>
            <person name="Pilsyk S."/>
            <person name="Malc E."/>
            <person name="Mieczkowski P."/>
            <person name="Kruszewska J.S."/>
            <person name="Biernat P."/>
            <person name="Pawlowska J."/>
        </authorList>
    </citation>
    <scope>NUCLEOTIDE SEQUENCE [LARGE SCALE GENOMIC DNA]</scope>
    <source>
        <strain evidence="8 9">CBS 142.35</strain>
    </source>
</reference>
<dbReference type="EMBL" id="JAEPRB010000026">
    <property type="protein sequence ID" value="KAG2225585.1"/>
    <property type="molecule type" value="Genomic_DNA"/>
</dbReference>
<keyword evidence="5" id="KW-0190">Covalent protein-DNA linkage</keyword>
<name>A0A8H7SBF9_9FUNG</name>
<comment type="similarity">
    <text evidence="1">Belongs to the SOS response-associated peptidase family.</text>
</comment>
<protein>
    <recommendedName>
        <fullName evidence="10">Embryonic stem cell-specific 5-hydroxymethylcytosine-binding protein</fullName>
    </recommendedName>
</protein>
<evidence type="ECO:0008006" key="10">
    <source>
        <dbReference type="Google" id="ProtNLM"/>
    </source>
</evidence>
<keyword evidence="4" id="KW-0378">Hydrolase</keyword>
<dbReference type="Proteomes" id="UP000646827">
    <property type="component" value="Unassembled WGS sequence"/>
</dbReference>
<dbReference type="InterPro" id="IPR003738">
    <property type="entry name" value="SRAP"/>
</dbReference>
<gene>
    <name evidence="8" type="ORF">INT45_013696</name>
</gene>
<dbReference type="OrthoDB" id="2111841at2759"/>
<dbReference type="Pfam" id="PF02586">
    <property type="entry name" value="SRAP"/>
    <property type="match status" value="1"/>
</dbReference>
<dbReference type="InterPro" id="IPR036590">
    <property type="entry name" value="SRAP-like"/>
</dbReference>
<evidence type="ECO:0000256" key="7">
    <source>
        <dbReference type="ARBA" id="ARBA00023239"/>
    </source>
</evidence>
<evidence type="ECO:0000313" key="9">
    <source>
        <dbReference type="Proteomes" id="UP000646827"/>
    </source>
</evidence>
<dbReference type="AlphaFoldDB" id="A0A8H7SBF9"/>